<dbReference type="AlphaFoldDB" id="A0A841HQU5"/>
<protein>
    <submittedName>
        <fullName evidence="2">Uncharacterized protein</fullName>
    </submittedName>
</protein>
<keyword evidence="1" id="KW-0812">Transmembrane</keyword>
<reference evidence="2 3" key="1">
    <citation type="submission" date="2020-08" db="EMBL/GenBank/DDBJ databases">
        <title>Genomic Encyclopedia of Type Strains, Phase IV (KMG-IV): sequencing the most valuable type-strain genomes for metagenomic binning, comparative biology and taxonomic classification.</title>
        <authorList>
            <person name="Goeker M."/>
        </authorList>
    </citation>
    <scope>NUCLEOTIDE SEQUENCE [LARGE SCALE GENOMIC DNA]</scope>
    <source>
        <strain evidence="2 3">DSM 26723</strain>
    </source>
</reference>
<name>A0A841HQU5_9GAMM</name>
<evidence type="ECO:0000256" key="1">
    <source>
        <dbReference type="SAM" id="Phobius"/>
    </source>
</evidence>
<proteinExistence type="predicted"/>
<keyword evidence="3" id="KW-1185">Reference proteome</keyword>
<dbReference type="EMBL" id="JACHHZ010000004">
    <property type="protein sequence ID" value="MBB6095004.1"/>
    <property type="molecule type" value="Genomic_DNA"/>
</dbReference>
<feature type="transmembrane region" description="Helical" evidence="1">
    <location>
        <begin position="24"/>
        <end position="43"/>
    </location>
</feature>
<comment type="caution">
    <text evidence="2">The sequence shown here is derived from an EMBL/GenBank/DDBJ whole genome shotgun (WGS) entry which is preliminary data.</text>
</comment>
<keyword evidence="1" id="KW-1133">Transmembrane helix</keyword>
<evidence type="ECO:0000313" key="3">
    <source>
        <dbReference type="Proteomes" id="UP000588068"/>
    </source>
</evidence>
<accession>A0A841HQU5</accession>
<gene>
    <name evidence="2" type="ORF">HNQ60_003891</name>
</gene>
<evidence type="ECO:0000313" key="2">
    <source>
        <dbReference type="EMBL" id="MBB6095004.1"/>
    </source>
</evidence>
<feature type="transmembrane region" description="Helical" evidence="1">
    <location>
        <begin position="74"/>
        <end position="93"/>
    </location>
</feature>
<dbReference type="Proteomes" id="UP000588068">
    <property type="component" value="Unassembled WGS sequence"/>
</dbReference>
<sequence>MKTASDRFSAEEEGRVVADVLRGMLRFVWGVVRVPTLIVLAFLEPFVRILLMGTAIGSLLTGLVYKGSSVAPPIPFWVMLCVSLGCVMLVRAYHCVLRLFSR</sequence>
<organism evidence="2 3">
    <name type="scientific">Povalibacter uvarum</name>
    <dbReference type="NCBI Taxonomy" id="732238"/>
    <lineage>
        <taxon>Bacteria</taxon>
        <taxon>Pseudomonadati</taxon>
        <taxon>Pseudomonadota</taxon>
        <taxon>Gammaproteobacteria</taxon>
        <taxon>Steroidobacterales</taxon>
        <taxon>Steroidobacteraceae</taxon>
        <taxon>Povalibacter</taxon>
    </lineage>
</organism>
<keyword evidence="1" id="KW-0472">Membrane</keyword>